<organism evidence="1 2">
    <name type="scientific">Ignelater luminosus</name>
    <name type="common">Cucubano</name>
    <name type="synonym">Pyrophorus luminosus</name>
    <dbReference type="NCBI Taxonomy" id="2038154"/>
    <lineage>
        <taxon>Eukaryota</taxon>
        <taxon>Metazoa</taxon>
        <taxon>Ecdysozoa</taxon>
        <taxon>Arthropoda</taxon>
        <taxon>Hexapoda</taxon>
        <taxon>Insecta</taxon>
        <taxon>Pterygota</taxon>
        <taxon>Neoptera</taxon>
        <taxon>Endopterygota</taxon>
        <taxon>Coleoptera</taxon>
        <taxon>Polyphaga</taxon>
        <taxon>Elateriformia</taxon>
        <taxon>Elateroidea</taxon>
        <taxon>Elateridae</taxon>
        <taxon>Agrypninae</taxon>
        <taxon>Pyrophorini</taxon>
        <taxon>Ignelater</taxon>
    </lineage>
</organism>
<evidence type="ECO:0000313" key="2">
    <source>
        <dbReference type="Proteomes" id="UP000801492"/>
    </source>
</evidence>
<protein>
    <submittedName>
        <fullName evidence="1">Uncharacterized protein</fullName>
    </submittedName>
</protein>
<gene>
    <name evidence="1" type="ORF">ILUMI_21694</name>
</gene>
<dbReference type="Proteomes" id="UP000801492">
    <property type="component" value="Unassembled WGS sequence"/>
</dbReference>
<name>A0A8K0CFS5_IGNLU</name>
<dbReference type="EMBL" id="VTPC01090165">
    <property type="protein sequence ID" value="KAF2884477.1"/>
    <property type="molecule type" value="Genomic_DNA"/>
</dbReference>
<proteinExistence type="predicted"/>
<keyword evidence="2" id="KW-1185">Reference proteome</keyword>
<evidence type="ECO:0000313" key="1">
    <source>
        <dbReference type="EMBL" id="KAF2884477.1"/>
    </source>
</evidence>
<dbReference type="AlphaFoldDB" id="A0A8K0CFS5"/>
<sequence>MRHLKALHPVHSCTPSEFTEIHEEVISKLASMKRTRALAAKKLSSLIDNAANKNNFSAWMELIQFPFTALRIPIKKSDDVHSQTGENLKIGKQDMAPPQCRCGLTVNSRRTHGLSCKFDVGRHPCHNELNDILKRALSFADVSSIQKPVGLLREDGIRPDGMTWIPWANGDATCSDTLAPSNLAFF</sequence>
<accession>A0A8K0CFS5</accession>
<comment type="caution">
    <text evidence="1">The sequence shown here is derived from an EMBL/GenBank/DDBJ whole genome shotgun (WGS) entry which is preliminary data.</text>
</comment>
<dbReference type="OrthoDB" id="2016582at2759"/>
<reference evidence="1" key="1">
    <citation type="submission" date="2019-08" db="EMBL/GenBank/DDBJ databases">
        <title>The genome of the North American firefly Photinus pyralis.</title>
        <authorList>
            <consortium name="Photinus pyralis genome working group"/>
            <person name="Fallon T.R."/>
            <person name="Sander Lower S.E."/>
            <person name="Weng J.-K."/>
        </authorList>
    </citation>
    <scope>NUCLEOTIDE SEQUENCE</scope>
    <source>
        <strain evidence="1">TRF0915ILg1</strain>
        <tissue evidence="1">Whole body</tissue>
    </source>
</reference>